<dbReference type="OMA" id="NDYIVMQ"/>
<dbReference type="SUPFAM" id="SSF54518">
    <property type="entry name" value="Tubby C-terminal domain-like"/>
    <property type="match status" value="1"/>
</dbReference>
<dbReference type="InterPro" id="IPR025659">
    <property type="entry name" value="Tubby-like_C"/>
</dbReference>
<reference evidence="4 5" key="1">
    <citation type="submission" date="2011-07" db="EMBL/GenBank/DDBJ databases">
        <authorList>
            <person name="Coyne R."/>
            <person name="Brami D."/>
            <person name="Johnson J."/>
            <person name="Hostetler J."/>
            <person name="Hannick L."/>
            <person name="Clark T."/>
            <person name="Cassidy-Hanley D."/>
            <person name="Inman J."/>
        </authorList>
    </citation>
    <scope>NUCLEOTIDE SEQUENCE [LARGE SCALE GENOMIC DNA]</scope>
    <source>
        <strain evidence="4 5">G5</strain>
    </source>
</reference>
<dbReference type="GeneID" id="14906106"/>
<comment type="similarity">
    <text evidence="1">Belongs to the TUB family.</text>
</comment>
<evidence type="ECO:0000313" key="5">
    <source>
        <dbReference type="Proteomes" id="UP000008983"/>
    </source>
</evidence>
<feature type="compositionally biased region" description="Polar residues" evidence="2">
    <location>
        <begin position="14"/>
        <end position="42"/>
    </location>
</feature>
<name>G0QXR5_ICHMU</name>
<dbReference type="Gene3D" id="3.20.90.10">
    <property type="entry name" value="Tubby Protein, Chain A"/>
    <property type="match status" value="1"/>
</dbReference>
<evidence type="ECO:0000259" key="3">
    <source>
        <dbReference type="Pfam" id="PF01167"/>
    </source>
</evidence>
<feature type="compositionally biased region" description="Low complexity" evidence="2">
    <location>
        <begin position="230"/>
        <end position="245"/>
    </location>
</feature>
<dbReference type="PANTHER" id="PTHR16517">
    <property type="entry name" value="TUBBY-RELATED"/>
    <property type="match status" value="1"/>
</dbReference>
<feature type="compositionally biased region" description="Polar residues" evidence="2">
    <location>
        <begin position="173"/>
        <end position="186"/>
    </location>
</feature>
<dbReference type="PRINTS" id="PR01573">
    <property type="entry name" value="SUPERTUBBY"/>
</dbReference>
<accession>G0QXR5</accession>
<dbReference type="Proteomes" id="UP000008983">
    <property type="component" value="Unassembled WGS sequence"/>
</dbReference>
<sequence length="508" mass="58733">MFLNSDDEDDFGKNQKNTQKQAFGRNQQYQMHDQKSQQTQNYKNKKADSNDNHLIMTNQKPGQNYKYGQGTDINFDKLATILKSDQKSEMIYEPGMQKLSQKPSGLNPLKCVDQKVKLTEAQFQNNQNLVNIDDFEDEDEVEDIVLKDDEQKKDVQKKDVQKKDEQKIEVNEETQQQLQKKATNNVMKELYGDSSDESEDSAKAHNEMLQKKEENKTLKLESDEEEDQQADVANQSQSNQQQQPQEIIQKTLPENITSSEMQNFLTNPIKKGVILQMTIKRDKTGFARFYPKYHLCLSGDNRYLMTGKKRSSNKTSNYLISMSKDNLSKKSPDFLGKVRSNFLGTEFHLFDIGENPKKCKFPDKIRKELGLIIYDSNLLGSRGPRKMKIIIPEVMENGQQIVIKPMSNKEGLLAMYKSGRKEQQLHYFNKPPKWNDSVQAFVLNFNGRVDKPSVKNFQLIDENNDENIFLQFGRIGEDAFNLDVQYPFSILQAFGICLSSFDYKIACE</sequence>
<dbReference type="EMBL" id="GL984086">
    <property type="protein sequence ID" value="EGR30002.1"/>
    <property type="molecule type" value="Genomic_DNA"/>
</dbReference>
<dbReference type="PANTHER" id="PTHR16517:SF7">
    <property type="entry name" value="PROTEIN KING TUBBY"/>
    <property type="match status" value="1"/>
</dbReference>
<dbReference type="STRING" id="857967.G0QXR5"/>
<dbReference type="AlphaFoldDB" id="G0QXR5"/>
<gene>
    <name evidence="4" type="ORF">IMG5_144760</name>
</gene>
<feature type="compositionally biased region" description="Acidic residues" evidence="2">
    <location>
        <begin position="1"/>
        <end position="10"/>
    </location>
</feature>
<feature type="compositionally biased region" description="Basic and acidic residues" evidence="2">
    <location>
        <begin position="151"/>
        <end position="170"/>
    </location>
</feature>
<dbReference type="InParanoid" id="G0QXR5"/>
<feature type="domain" description="Tubby C-terminal" evidence="3">
    <location>
        <begin position="265"/>
        <end position="502"/>
    </location>
</feature>
<evidence type="ECO:0000256" key="2">
    <source>
        <dbReference type="SAM" id="MobiDB-lite"/>
    </source>
</evidence>
<dbReference type="eggNOG" id="KOG2502">
    <property type="taxonomic scope" value="Eukaryota"/>
</dbReference>
<dbReference type="RefSeq" id="XP_004031238.1">
    <property type="nucleotide sequence ID" value="XM_004031190.1"/>
</dbReference>
<dbReference type="InterPro" id="IPR000007">
    <property type="entry name" value="Tubby_C"/>
</dbReference>
<protein>
    <recommendedName>
        <fullName evidence="3">Tubby C-terminal domain-containing protein</fullName>
    </recommendedName>
</protein>
<feature type="compositionally biased region" description="Basic and acidic residues" evidence="2">
    <location>
        <begin position="200"/>
        <end position="221"/>
    </location>
</feature>
<dbReference type="Pfam" id="PF01167">
    <property type="entry name" value="Tub"/>
    <property type="match status" value="1"/>
</dbReference>
<feature type="region of interest" description="Disordered" evidence="2">
    <location>
        <begin position="151"/>
        <end position="245"/>
    </location>
</feature>
<dbReference type="OrthoDB" id="8775810at2759"/>
<feature type="region of interest" description="Disordered" evidence="2">
    <location>
        <begin position="1"/>
        <end position="70"/>
    </location>
</feature>
<proteinExistence type="inferred from homology"/>
<organism evidence="4 5">
    <name type="scientific">Ichthyophthirius multifiliis</name>
    <name type="common">White spot disease agent</name>
    <name type="synonym">Ich</name>
    <dbReference type="NCBI Taxonomy" id="5932"/>
    <lineage>
        <taxon>Eukaryota</taxon>
        <taxon>Sar</taxon>
        <taxon>Alveolata</taxon>
        <taxon>Ciliophora</taxon>
        <taxon>Intramacronucleata</taxon>
        <taxon>Oligohymenophorea</taxon>
        <taxon>Hymenostomatida</taxon>
        <taxon>Ophryoglenina</taxon>
        <taxon>Ichthyophthirius</taxon>
    </lineage>
</organism>
<evidence type="ECO:0000313" key="4">
    <source>
        <dbReference type="EMBL" id="EGR30002.1"/>
    </source>
</evidence>
<evidence type="ECO:0000256" key="1">
    <source>
        <dbReference type="ARBA" id="ARBA00007129"/>
    </source>
</evidence>
<keyword evidence="5" id="KW-1185">Reference proteome</keyword>